<evidence type="ECO:0000313" key="5">
    <source>
        <dbReference type="Proteomes" id="UP000030361"/>
    </source>
</evidence>
<dbReference type="AlphaFoldDB" id="A0A1S6QFS4"/>
<protein>
    <recommendedName>
        <fullName evidence="6">DUF3862 domain-containing protein</fullName>
    </recommendedName>
</protein>
<name>A0A1S6QFS4_9LACO</name>
<dbReference type="Proteomes" id="UP000030361">
    <property type="component" value="Chromosome"/>
</dbReference>
<keyword evidence="5" id="KW-1185">Reference proteome</keyword>
<feature type="signal peptide" evidence="3">
    <location>
        <begin position="1"/>
        <end position="21"/>
    </location>
</feature>
<evidence type="ECO:0000256" key="2">
    <source>
        <dbReference type="SAM" id="MobiDB-lite"/>
    </source>
</evidence>
<feature type="region of interest" description="Disordered" evidence="2">
    <location>
        <begin position="23"/>
        <end position="50"/>
    </location>
</feature>
<gene>
    <name evidence="4" type="ORF">PL11_000040</name>
</gene>
<evidence type="ECO:0000313" key="4">
    <source>
        <dbReference type="EMBL" id="AQW20452.1"/>
    </source>
</evidence>
<dbReference type="InterPro" id="IPR037873">
    <property type="entry name" value="BamE-like"/>
</dbReference>
<sequence>MLKIVKIGLGILTLISLTACSDQDRSTMRPAENNSNHITKSAEKNRTGHSLPTKHNYLKIVVGSPQNDYSGTEVSEVREKFGEPNEISKIDIAGTKRNVTQYSWSTLSPNTHASAITVQFLRNRTVGKAFVASVSDSATTVSANKVARIKSGAKYQSVLKQLGTPNGESVLGIGTPSHELTYLTDEKGHAVNLTFIDNKLVNKNTTKIK</sequence>
<evidence type="ECO:0008006" key="6">
    <source>
        <dbReference type="Google" id="ProtNLM"/>
    </source>
</evidence>
<feature type="chain" id="PRO_5039034675" description="DUF3862 domain-containing protein" evidence="3">
    <location>
        <begin position="22"/>
        <end position="209"/>
    </location>
</feature>
<reference evidence="4 5" key="1">
    <citation type="journal article" date="2015" name="Genome Announc.">
        <title>Genome Sequence of Lactobacillus curieae CCTCC M 2011381T, a Novel Producer of Gamma-aminobutyric Acid.</title>
        <authorList>
            <person name="Wang Y."/>
            <person name="Wang Y."/>
            <person name="Lang C."/>
            <person name="Wei D."/>
            <person name="Xu P."/>
            <person name="Xie J."/>
        </authorList>
    </citation>
    <scope>NUCLEOTIDE SEQUENCE [LARGE SCALE GENOMIC DNA]</scope>
    <source>
        <strain evidence="4 5">CCTCC M 2011381</strain>
    </source>
</reference>
<dbReference type="EMBL" id="CP018906">
    <property type="protein sequence ID" value="AQW20452.1"/>
    <property type="molecule type" value="Genomic_DNA"/>
</dbReference>
<proteinExistence type="predicted"/>
<dbReference type="Pfam" id="PF12978">
    <property type="entry name" value="DUF3862"/>
    <property type="match status" value="1"/>
</dbReference>
<organism evidence="4 5">
    <name type="scientific">Lentilactobacillus curieae</name>
    <dbReference type="NCBI Taxonomy" id="1138822"/>
    <lineage>
        <taxon>Bacteria</taxon>
        <taxon>Bacillati</taxon>
        <taxon>Bacillota</taxon>
        <taxon>Bacilli</taxon>
        <taxon>Lactobacillales</taxon>
        <taxon>Lactobacillaceae</taxon>
        <taxon>Lentilactobacillus</taxon>
    </lineage>
</organism>
<dbReference type="OrthoDB" id="10006279at2"/>
<evidence type="ECO:0000256" key="3">
    <source>
        <dbReference type="SAM" id="SignalP"/>
    </source>
</evidence>
<dbReference type="InterPro" id="IPR024418">
    <property type="entry name" value="DUF3862"/>
</dbReference>
<dbReference type="KEGG" id="lcu:PL11_000040"/>
<dbReference type="RefSeq" id="WP_035166866.1">
    <property type="nucleotide sequence ID" value="NZ_CP018906.1"/>
</dbReference>
<dbReference type="PROSITE" id="PS51257">
    <property type="entry name" value="PROKAR_LIPOPROTEIN"/>
    <property type="match status" value="1"/>
</dbReference>
<accession>A0A1S6QFS4</accession>
<dbReference type="Gene3D" id="3.30.1450.10">
    <property type="match status" value="2"/>
</dbReference>
<evidence type="ECO:0000256" key="1">
    <source>
        <dbReference type="ARBA" id="ARBA00022729"/>
    </source>
</evidence>
<keyword evidence="1 3" id="KW-0732">Signal</keyword>